<organism evidence="2 4">
    <name type="scientific">Didymodactylos carnosus</name>
    <dbReference type="NCBI Taxonomy" id="1234261"/>
    <lineage>
        <taxon>Eukaryota</taxon>
        <taxon>Metazoa</taxon>
        <taxon>Spiralia</taxon>
        <taxon>Gnathifera</taxon>
        <taxon>Rotifera</taxon>
        <taxon>Eurotatoria</taxon>
        <taxon>Bdelloidea</taxon>
        <taxon>Philodinida</taxon>
        <taxon>Philodinidae</taxon>
        <taxon>Didymodactylos</taxon>
    </lineage>
</organism>
<dbReference type="EMBL" id="CAJOBC010009237">
    <property type="protein sequence ID" value="CAF3982703.1"/>
    <property type="molecule type" value="Genomic_DNA"/>
</dbReference>
<comment type="caution">
    <text evidence="2">The sequence shown here is derived from an EMBL/GenBank/DDBJ whole genome shotgun (WGS) entry which is preliminary data.</text>
</comment>
<dbReference type="InterPro" id="IPR051082">
    <property type="entry name" value="Pentapeptide-BTB/POZ_domain"/>
</dbReference>
<sequence length="601" mass="68487">MSELLMKKLRQQSTQTESHCDIYAQKSPRTLCGITFEKWLKYSIALLVPLTIGILTTVITVQQNYASEHNRLNDLAIANKQREQDANISAQERQQADELKMDTLLASYIREIGELFLLEYQNFADEYKYGRLLFARAKTLLILRQVDVKRRQYVIQFLYETGLFSNRNDTIDLKNANLSGISFSKFNYDWTDVRLTYVCLTDSSFEGINLTGVNFTGSILTNANFRDTILKRSVFMNTILTKTDFTRSKLINITFTNADFTDAIFIETHVTTCSFARSTFVRADLSFMKLAYLNLFEETTSIRNTNFTKAKLIQADLLNADFRDSTLIGTDLQASKLQRTNFIGSDLSEANLFGVKEVYGAIFDNVNLTNAILPAVQMLLTNAILPNGSYVYKSFDFGMTDMFNSSNIILNGDAEWDRCINDTEIITKKLPSKWLKSYSALTVYQFPSVIQCSKIISTHDGCCFWGGKSDRLRLSANQLVSTSNYSRLIDSHRARMLLSALMGGVKNESDYIYIQSEFYDGRSVNLGESFYVEEPYNKRINRTGLLSFISSTQLIPRFTRQIRISLWFLKKSDGPYSGGIVDDIELIILPVNNVTGDQRLL</sequence>
<keyword evidence="1" id="KW-1133">Transmembrane helix</keyword>
<dbReference type="Pfam" id="PF00805">
    <property type="entry name" value="Pentapeptide"/>
    <property type="match status" value="1"/>
</dbReference>
<dbReference type="AlphaFoldDB" id="A0A814XQW2"/>
<accession>A0A814XQW2</accession>
<dbReference type="Gene3D" id="2.160.20.80">
    <property type="entry name" value="E3 ubiquitin-protein ligase SopA"/>
    <property type="match status" value="2"/>
</dbReference>
<dbReference type="PANTHER" id="PTHR14136:SF17">
    <property type="entry name" value="BTB_POZ DOMAIN-CONTAINING PROTEIN KCTD9"/>
    <property type="match status" value="1"/>
</dbReference>
<evidence type="ECO:0000313" key="4">
    <source>
        <dbReference type="Proteomes" id="UP000663829"/>
    </source>
</evidence>
<proteinExistence type="predicted"/>
<dbReference type="InterPro" id="IPR001646">
    <property type="entry name" value="5peptide_repeat"/>
</dbReference>
<keyword evidence="1" id="KW-0472">Membrane</keyword>
<dbReference type="Proteomes" id="UP000663829">
    <property type="component" value="Unassembled WGS sequence"/>
</dbReference>
<dbReference type="OrthoDB" id="10005413at2759"/>
<dbReference type="PANTHER" id="PTHR14136">
    <property type="entry name" value="BTB_POZ DOMAIN-CONTAINING PROTEIN KCTD9"/>
    <property type="match status" value="1"/>
</dbReference>
<reference evidence="2" key="1">
    <citation type="submission" date="2021-02" db="EMBL/GenBank/DDBJ databases">
        <authorList>
            <person name="Nowell W R."/>
        </authorList>
    </citation>
    <scope>NUCLEOTIDE SEQUENCE</scope>
</reference>
<dbReference type="Pfam" id="PF13599">
    <property type="entry name" value="Pentapeptide_4"/>
    <property type="match status" value="1"/>
</dbReference>
<name>A0A814XQW2_9BILA</name>
<evidence type="ECO:0000313" key="3">
    <source>
        <dbReference type="EMBL" id="CAF3982703.1"/>
    </source>
</evidence>
<gene>
    <name evidence="2" type="ORF">GPM918_LOCUS24599</name>
    <name evidence="3" type="ORF">SRO942_LOCUS24602</name>
</gene>
<dbReference type="SUPFAM" id="SSF141571">
    <property type="entry name" value="Pentapeptide repeat-like"/>
    <property type="match status" value="2"/>
</dbReference>
<evidence type="ECO:0000313" key="2">
    <source>
        <dbReference type="EMBL" id="CAF1219191.1"/>
    </source>
</evidence>
<feature type="transmembrane region" description="Helical" evidence="1">
    <location>
        <begin position="39"/>
        <end position="61"/>
    </location>
</feature>
<dbReference type="Proteomes" id="UP000681722">
    <property type="component" value="Unassembled WGS sequence"/>
</dbReference>
<keyword evidence="1" id="KW-0812">Transmembrane</keyword>
<evidence type="ECO:0008006" key="5">
    <source>
        <dbReference type="Google" id="ProtNLM"/>
    </source>
</evidence>
<dbReference type="EMBL" id="CAJNOQ010009234">
    <property type="protein sequence ID" value="CAF1219191.1"/>
    <property type="molecule type" value="Genomic_DNA"/>
</dbReference>
<protein>
    <recommendedName>
        <fullName evidence="5">Pentapeptide repeat-containing protein</fullName>
    </recommendedName>
</protein>
<evidence type="ECO:0000256" key="1">
    <source>
        <dbReference type="SAM" id="Phobius"/>
    </source>
</evidence>
<keyword evidence="4" id="KW-1185">Reference proteome</keyword>